<comment type="subcellular location">
    <subcellularLocation>
        <location evidence="1">Mitochondrion</location>
    </subcellularLocation>
</comment>
<evidence type="ECO:0000313" key="9">
    <source>
        <dbReference type="EMBL" id="PRW44301.1"/>
    </source>
</evidence>
<dbReference type="STRING" id="3076.A0A2P6TJP3"/>
<dbReference type="PANTHER" id="PTHR12810">
    <property type="entry name" value="MITOCHONDRIAL 28S RIBOSOMAL PROTEIN S29"/>
    <property type="match status" value="1"/>
</dbReference>
<dbReference type="OrthoDB" id="274828at2759"/>
<dbReference type="InterPro" id="IPR019368">
    <property type="entry name" value="Ribosomal_mS29"/>
</dbReference>
<keyword evidence="10" id="KW-1185">Reference proteome</keyword>
<feature type="compositionally biased region" description="Low complexity" evidence="8">
    <location>
        <begin position="55"/>
        <end position="140"/>
    </location>
</feature>
<keyword evidence="5" id="KW-0496">Mitochondrion</keyword>
<dbReference type="PANTHER" id="PTHR12810:SF0">
    <property type="entry name" value="SMALL RIBOSOMAL SUBUNIT PROTEIN MS29"/>
    <property type="match status" value="1"/>
</dbReference>
<evidence type="ECO:0000256" key="5">
    <source>
        <dbReference type="ARBA" id="ARBA00023128"/>
    </source>
</evidence>
<dbReference type="GO" id="GO:0005763">
    <property type="term" value="C:mitochondrial small ribosomal subunit"/>
    <property type="evidence" value="ECO:0007669"/>
    <property type="project" value="TreeGrafter"/>
</dbReference>
<name>A0A2P6TJP3_CHLSO</name>
<keyword evidence="3" id="KW-0809">Transit peptide</keyword>
<evidence type="ECO:0000256" key="7">
    <source>
        <dbReference type="ARBA" id="ARBA00035140"/>
    </source>
</evidence>
<comment type="similarity">
    <text evidence="2">Belongs to the mitochondrion-specific ribosomal protein mS29 family.</text>
</comment>
<evidence type="ECO:0000256" key="4">
    <source>
        <dbReference type="ARBA" id="ARBA00022980"/>
    </source>
</evidence>
<gene>
    <name evidence="9" type="ORF">C2E21_6590</name>
</gene>
<proteinExistence type="inferred from homology"/>
<evidence type="ECO:0000256" key="1">
    <source>
        <dbReference type="ARBA" id="ARBA00004173"/>
    </source>
</evidence>
<feature type="region of interest" description="Disordered" evidence="8">
    <location>
        <begin position="32"/>
        <end position="148"/>
    </location>
</feature>
<keyword evidence="4" id="KW-0689">Ribosomal protein</keyword>
<protein>
    <recommendedName>
        <fullName evidence="7">Small ribosomal subunit protein mS29</fullName>
    </recommendedName>
</protein>
<evidence type="ECO:0000313" key="10">
    <source>
        <dbReference type="Proteomes" id="UP000239899"/>
    </source>
</evidence>
<keyword evidence="6" id="KW-0687">Ribonucleoprotein</keyword>
<sequence length="511" mass="54021">MSALLQRLARSGASQVVALSDALAAVQAELRPAGAAAAWRVQRRHAASAADGSEEQPAAASAPAEGTTQSPAAAEQAAPAAAAAGMPKQAAKQAAPKPAGKQGKQQQAGGKQKQQEGAQQAAGNPKAGKPQAKPAAAAEPAAPPPSRLSGKQVAELLAVPVGSYFDVPSGVLPEAAHEYYKDPVLKGENVHEPNYGCKAVQQEWEWSGRRSLLARACMRDLAQSVQDRKKPLLFLDGWAGSGKSVALYSLVAWAREQGHVALYIPSAFSMVQNGSFVRGEDGLWDTPEAARWILSSLKDSHAAQLADIKTAAGQPLNELVEEGLVSTAAAAVAVAAAIAAKEALQAAKDVRTLIAVDDYNALYWQTGYYEAVHNFHRRQLAPDELRLVRAFRVLEQEAPANGVAVAAPTMGQTISPRLRLPLPKGSRMTFPRYNLQDVAAAADYFADEVMGSGYPVPDELTLRRAAFLTNGNARELRQYATTLYAEEDALGLSRGYKAEAAARRAGELEAI</sequence>
<dbReference type="EMBL" id="LHPG02000013">
    <property type="protein sequence ID" value="PRW44301.1"/>
    <property type="molecule type" value="Genomic_DNA"/>
</dbReference>
<accession>A0A2P6TJP3</accession>
<evidence type="ECO:0000256" key="6">
    <source>
        <dbReference type="ARBA" id="ARBA00023274"/>
    </source>
</evidence>
<evidence type="ECO:0000256" key="3">
    <source>
        <dbReference type="ARBA" id="ARBA00022946"/>
    </source>
</evidence>
<dbReference type="AlphaFoldDB" id="A0A2P6TJP3"/>
<evidence type="ECO:0000256" key="8">
    <source>
        <dbReference type="SAM" id="MobiDB-lite"/>
    </source>
</evidence>
<organism evidence="9 10">
    <name type="scientific">Chlorella sorokiniana</name>
    <name type="common">Freshwater green alga</name>
    <dbReference type="NCBI Taxonomy" id="3076"/>
    <lineage>
        <taxon>Eukaryota</taxon>
        <taxon>Viridiplantae</taxon>
        <taxon>Chlorophyta</taxon>
        <taxon>core chlorophytes</taxon>
        <taxon>Trebouxiophyceae</taxon>
        <taxon>Chlorellales</taxon>
        <taxon>Chlorellaceae</taxon>
        <taxon>Chlorella clade</taxon>
        <taxon>Chlorella</taxon>
    </lineage>
</organism>
<dbReference type="GO" id="GO:0003735">
    <property type="term" value="F:structural constituent of ribosome"/>
    <property type="evidence" value="ECO:0007669"/>
    <property type="project" value="TreeGrafter"/>
</dbReference>
<comment type="caution">
    <text evidence="9">The sequence shown here is derived from an EMBL/GenBank/DDBJ whole genome shotgun (WGS) entry which is preliminary data.</text>
</comment>
<reference evidence="9 10" key="1">
    <citation type="journal article" date="2018" name="Plant J.">
        <title>Genome sequences of Chlorella sorokiniana UTEX 1602 and Micractinium conductrix SAG 241.80: implications to maltose excretion by a green alga.</title>
        <authorList>
            <person name="Arriola M.B."/>
            <person name="Velmurugan N."/>
            <person name="Zhang Y."/>
            <person name="Plunkett M.H."/>
            <person name="Hondzo H."/>
            <person name="Barney B.M."/>
        </authorList>
    </citation>
    <scope>NUCLEOTIDE SEQUENCE [LARGE SCALE GENOMIC DNA]</scope>
    <source>
        <strain evidence="10">UTEX 1602</strain>
    </source>
</reference>
<evidence type="ECO:0000256" key="2">
    <source>
        <dbReference type="ARBA" id="ARBA00009863"/>
    </source>
</evidence>
<dbReference type="Proteomes" id="UP000239899">
    <property type="component" value="Unassembled WGS sequence"/>
</dbReference>
<dbReference type="Pfam" id="PF10236">
    <property type="entry name" value="DAP3"/>
    <property type="match status" value="1"/>
</dbReference>